<evidence type="ECO:0000256" key="6">
    <source>
        <dbReference type="ARBA" id="ARBA00023136"/>
    </source>
</evidence>
<feature type="transmembrane region" description="Helical" evidence="7">
    <location>
        <begin position="289"/>
        <end position="312"/>
    </location>
</feature>
<keyword evidence="6 7" id="KW-0472">Membrane</keyword>
<evidence type="ECO:0000256" key="7">
    <source>
        <dbReference type="SAM" id="Phobius"/>
    </source>
</evidence>
<dbReference type="Pfam" id="PF03601">
    <property type="entry name" value="Cons_hypoth698"/>
    <property type="match status" value="1"/>
</dbReference>
<feature type="transmembrane region" description="Helical" evidence="7">
    <location>
        <begin position="77"/>
        <end position="99"/>
    </location>
</feature>
<comment type="subcellular location">
    <subcellularLocation>
        <location evidence="1">Cell membrane</location>
        <topology evidence="1">Multi-pass membrane protein</topology>
    </subcellularLocation>
</comment>
<feature type="transmembrane region" description="Helical" evidence="7">
    <location>
        <begin position="52"/>
        <end position="71"/>
    </location>
</feature>
<dbReference type="Proteomes" id="UP000325122">
    <property type="component" value="Unassembled WGS sequence"/>
</dbReference>
<keyword evidence="5 7" id="KW-1133">Transmembrane helix</keyword>
<dbReference type="AlphaFoldDB" id="A0A5M6ZF98"/>
<gene>
    <name evidence="8" type="ORF">F1654_06340</name>
</gene>
<feature type="transmembrane region" description="Helical" evidence="7">
    <location>
        <begin position="171"/>
        <end position="193"/>
    </location>
</feature>
<comment type="caution">
    <text evidence="8">The sequence shown here is derived from an EMBL/GenBank/DDBJ whole genome shotgun (WGS) entry which is preliminary data.</text>
</comment>
<dbReference type="EMBL" id="VWOJ01000002">
    <property type="protein sequence ID" value="KAA5803423.1"/>
    <property type="molecule type" value="Genomic_DNA"/>
</dbReference>
<evidence type="ECO:0000256" key="4">
    <source>
        <dbReference type="ARBA" id="ARBA00022692"/>
    </source>
</evidence>
<feature type="transmembrane region" description="Helical" evidence="7">
    <location>
        <begin position="144"/>
        <end position="164"/>
    </location>
</feature>
<organism evidence="8 9">
    <name type="scientific">Alkalicaulis satelles</name>
    <dbReference type="NCBI Taxonomy" id="2609175"/>
    <lineage>
        <taxon>Bacteria</taxon>
        <taxon>Pseudomonadati</taxon>
        <taxon>Pseudomonadota</taxon>
        <taxon>Alphaproteobacteria</taxon>
        <taxon>Maricaulales</taxon>
        <taxon>Maricaulaceae</taxon>
        <taxon>Alkalicaulis</taxon>
    </lineage>
</organism>
<evidence type="ECO:0000313" key="9">
    <source>
        <dbReference type="Proteomes" id="UP000325122"/>
    </source>
</evidence>
<protein>
    <submittedName>
        <fullName evidence="8">Putative sulfate exporter family transporter</fullName>
    </submittedName>
</protein>
<reference evidence="8 9" key="1">
    <citation type="submission" date="2019-09" db="EMBL/GenBank/DDBJ databases">
        <authorList>
            <person name="Kevbrin V."/>
            <person name="Grouzdev D.S."/>
        </authorList>
    </citation>
    <scope>NUCLEOTIDE SEQUENCE [LARGE SCALE GENOMIC DNA]</scope>
    <source>
        <strain evidence="8 9">G-192</strain>
    </source>
</reference>
<dbReference type="PANTHER" id="PTHR30106">
    <property type="entry name" value="INNER MEMBRANE PROTEIN YEIH-RELATED"/>
    <property type="match status" value="1"/>
</dbReference>
<evidence type="ECO:0000313" key="8">
    <source>
        <dbReference type="EMBL" id="KAA5803423.1"/>
    </source>
</evidence>
<dbReference type="PANTHER" id="PTHR30106:SF2">
    <property type="entry name" value="UPF0324 INNER MEMBRANE PROTEIN YEIH"/>
    <property type="match status" value="1"/>
</dbReference>
<comment type="similarity">
    <text evidence="2">Belongs to the UPF0324 family.</text>
</comment>
<sequence length="347" mass="34038">MSPPAGPGGALKDDTALTSSWRPAALAALLPGLLIALALAGAAVLASRYTPAWLGAPAMALIAGIALRLMMGGAPAIAMPGLSAAYGPILKAAVVLLGLRLGGEELAALGWSGAGLAIAAVAVGFAATLALARVMGVDRDMARVMAAGISICGASAALAAGAALKARQEAVTTTLAAITLIGGIAMVLIPVIAHKLGMAPVSAGIWAGASLHELAHATGAAAALDEEASAPGVGAKLVRVAMLAPVLMLLAPGGANGKQGLARLVPPWFVTGFVIAALIAWQAPLPDGLTSASAQLAALLFCAALAGLGLAIDPRGILRAGWRPIVLCALASLVLLSATFAGAWFLI</sequence>
<evidence type="ECO:0000256" key="1">
    <source>
        <dbReference type="ARBA" id="ARBA00004651"/>
    </source>
</evidence>
<keyword evidence="4 7" id="KW-0812">Transmembrane</keyword>
<evidence type="ECO:0000256" key="2">
    <source>
        <dbReference type="ARBA" id="ARBA00007977"/>
    </source>
</evidence>
<feature type="transmembrane region" description="Helical" evidence="7">
    <location>
        <begin position="324"/>
        <end position="346"/>
    </location>
</feature>
<keyword evidence="3" id="KW-1003">Cell membrane</keyword>
<evidence type="ECO:0000256" key="5">
    <source>
        <dbReference type="ARBA" id="ARBA00022989"/>
    </source>
</evidence>
<keyword evidence="9" id="KW-1185">Reference proteome</keyword>
<dbReference type="InterPro" id="IPR018383">
    <property type="entry name" value="UPF0324_pro"/>
</dbReference>
<feature type="transmembrane region" description="Helical" evidence="7">
    <location>
        <begin position="264"/>
        <end position="283"/>
    </location>
</feature>
<feature type="transmembrane region" description="Helical" evidence="7">
    <location>
        <begin position="24"/>
        <end position="45"/>
    </location>
</feature>
<feature type="transmembrane region" description="Helical" evidence="7">
    <location>
        <begin position="233"/>
        <end position="252"/>
    </location>
</feature>
<feature type="transmembrane region" description="Helical" evidence="7">
    <location>
        <begin position="106"/>
        <end position="132"/>
    </location>
</feature>
<accession>A0A5M6ZF98</accession>
<proteinExistence type="inferred from homology"/>
<evidence type="ECO:0000256" key="3">
    <source>
        <dbReference type="ARBA" id="ARBA00022475"/>
    </source>
</evidence>
<dbReference type="GO" id="GO:0005886">
    <property type="term" value="C:plasma membrane"/>
    <property type="evidence" value="ECO:0007669"/>
    <property type="project" value="UniProtKB-SubCell"/>
</dbReference>
<name>A0A5M6ZF98_9PROT</name>